<evidence type="ECO:0000313" key="1">
    <source>
        <dbReference type="EMBL" id="ASN79918.1"/>
    </source>
</evidence>
<dbReference type="Proteomes" id="UP000259030">
    <property type="component" value="Chromosome"/>
</dbReference>
<sequence length="92" mass="9547">MTPDADPPRAATPDFVHYAELKGEDALARLDAWAATLSAQPGFSGAEVLTSPAQPGLALVASRWTAPVPPLALPDGVKAWVFVVQASVTPRA</sequence>
<dbReference type="EMBL" id="CP021081">
    <property type="protein sequence ID" value="ASN79918.1"/>
    <property type="molecule type" value="Genomic_DNA"/>
</dbReference>
<dbReference type="STRING" id="317577.GCA_000419625_00769"/>
<accession>A0A221STE6</accession>
<dbReference type="KEGG" id="dfc:DFI_01880"/>
<dbReference type="AlphaFoldDB" id="A0A221STE6"/>
<dbReference type="InterPro" id="IPR011008">
    <property type="entry name" value="Dimeric_a/b-barrel"/>
</dbReference>
<dbReference type="SUPFAM" id="SSF54909">
    <property type="entry name" value="Dimeric alpha+beta barrel"/>
    <property type="match status" value="1"/>
</dbReference>
<organism evidence="1 2">
    <name type="scientific">Deinococcus ficus</name>
    <dbReference type="NCBI Taxonomy" id="317577"/>
    <lineage>
        <taxon>Bacteria</taxon>
        <taxon>Thermotogati</taxon>
        <taxon>Deinococcota</taxon>
        <taxon>Deinococci</taxon>
        <taxon>Deinococcales</taxon>
        <taxon>Deinococcaceae</taxon>
        <taxon>Deinococcus</taxon>
    </lineage>
</organism>
<evidence type="ECO:0000313" key="2">
    <source>
        <dbReference type="Proteomes" id="UP000259030"/>
    </source>
</evidence>
<evidence type="ECO:0008006" key="3">
    <source>
        <dbReference type="Google" id="ProtNLM"/>
    </source>
</evidence>
<keyword evidence="2" id="KW-1185">Reference proteome</keyword>
<name>A0A221STE6_9DEIO</name>
<proteinExistence type="predicted"/>
<gene>
    <name evidence="1" type="ORF">DFI_01880</name>
</gene>
<dbReference type="RefSeq" id="WP_027463915.1">
    <property type="nucleotide sequence ID" value="NZ_BNAK01000012.1"/>
</dbReference>
<reference evidence="1 2" key="1">
    <citation type="submission" date="2017-05" db="EMBL/GenBank/DDBJ databases">
        <title>The complete genome sequence of Deinococcus ficus isolated from the rhizosphere of the Ficus religiosa L. in Taiwan.</title>
        <authorList>
            <person name="Wu K.-M."/>
            <person name="Liao T.-L."/>
            <person name="Liu Y.-M."/>
            <person name="Young C.-C."/>
            <person name="Tsai S.-F."/>
        </authorList>
    </citation>
    <scope>NUCLEOTIDE SEQUENCE [LARGE SCALE GENOMIC DNA]</scope>
    <source>
        <strain evidence="1 2">CC-FR2-10</strain>
    </source>
</reference>
<protein>
    <recommendedName>
        <fullName evidence="3">ABM domain-containing protein</fullName>
    </recommendedName>
</protein>